<feature type="domain" description="HTH tetR-type" evidence="5">
    <location>
        <begin position="3"/>
        <end position="63"/>
    </location>
</feature>
<evidence type="ECO:0000313" key="6">
    <source>
        <dbReference type="EMBL" id="ARP18514.1"/>
    </source>
</evidence>
<accession>A0A1W6U663</accession>
<dbReference type="Pfam" id="PF00440">
    <property type="entry name" value="TetR_N"/>
    <property type="match status" value="1"/>
</dbReference>
<feature type="DNA-binding region" description="H-T-H motif" evidence="4">
    <location>
        <begin position="26"/>
        <end position="45"/>
    </location>
</feature>
<sequence length="176" mass="19851">MYQIVKEKIAASLEKAFSQYGFAEPSVPQLKNACEVSLRTLYKYYPSKEAMIVAALEHRHQRYLSFLLEDAPANGTPAVLHLFTRLEDWMKEFAPNGCMSINALAAYPENLSINQAVKQHKLAVRQLMGQLSQREDLATTLFLLHEGLSNAWPVLGHAAFASAERTLLELMKENNQ</sequence>
<name>A0A1W6U663_VIBAL</name>
<dbReference type="GO" id="GO:0003677">
    <property type="term" value="F:DNA binding"/>
    <property type="evidence" value="ECO:0007669"/>
    <property type="project" value="UniProtKB-UniRule"/>
</dbReference>
<dbReference type="InterPro" id="IPR009057">
    <property type="entry name" value="Homeodomain-like_sf"/>
</dbReference>
<dbReference type="PANTHER" id="PTHR47506:SF1">
    <property type="entry name" value="HTH-TYPE TRANSCRIPTIONAL REGULATOR YJDC"/>
    <property type="match status" value="1"/>
</dbReference>
<evidence type="ECO:0000256" key="3">
    <source>
        <dbReference type="ARBA" id="ARBA00023163"/>
    </source>
</evidence>
<proteinExistence type="predicted"/>
<evidence type="ECO:0000259" key="5">
    <source>
        <dbReference type="PROSITE" id="PS50977"/>
    </source>
</evidence>
<dbReference type="SUPFAM" id="SSF46689">
    <property type="entry name" value="Homeodomain-like"/>
    <property type="match status" value="1"/>
</dbReference>
<dbReference type="PROSITE" id="PS50977">
    <property type="entry name" value="HTH_TETR_2"/>
    <property type="match status" value="1"/>
</dbReference>
<dbReference type="EMBL" id="CP017902">
    <property type="protein sequence ID" value="ARP18514.1"/>
    <property type="molecule type" value="Genomic_DNA"/>
</dbReference>
<gene>
    <name evidence="6" type="ORF">K05K4_16780</name>
</gene>
<protein>
    <submittedName>
        <fullName evidence="6">Putative transcriptional regulator</fullName>
    </submittedName>
</protein>
<keyword evidence="2 4" id="KW-0238">DNA-binding</keyword>
<dbReference type="InterPro" id="IPR001647">
    <property type="entry name" value="HTH_TetR"/>
</dbReference>
<dbReference type="Gene3D" id="1.10.357.10">
    <property type="entry name" value="Tetracycline Repressor, domain 2"/>
    <property type="match status" value="1"/>
</dbReference>
<reference evidence="6" key="1">
    <citation type="submission" date="2016-10" db="EMBL/GenBank/DDBJ databases">
        <title>The High Quality Genome of Vibrio alginolyticus K01M1.</title>
        <authorList>
            <person name="Wendling C."/>
            <person name="Chibani C.M."/>
            <person name="Hertel R."/>
            <person name="Sproer C."/>
            <person name="Bunk B."/>
            <person name="Overmann J."/>
            <person name="Roth O."/>
            <person name="Liesegang H."/>
        </authorList>
    </citation>
    <scope>NUCLEOTIDE SEQUENCE</scope>
    <source>
        <strain evidence="6">K05K4</strain>
    </source>
</reference>
<evidence type="ECO:0000256" key="1">
    <source>
        <dbReference type="ARBA" id="ARBA00023015"/>
    </source>
</evidence>
<evidence type="ECO:0000256" key="2">
    <source>
        <dbReference type="ARBA" id="ARBA00023125"/>
    </source>
</evidence>
<evidence type="ECO:0000256" key="4">
    <source>
        <dbReference type="PROSITE-ProRule" id="PRU00335"/>
    </source>
</evidence>
<keyword evidence="1" id="KW-0805">Transcription regulation</keyword>
<dbReference type="PANTHER" id="PTHR47506">
    <property type="entry name" value="TRANSCRIPTIONAL REGULATORY PROTEIN"/>
    <property type="match status" value="1"/>
</dbReference>
<dbReference type="AlphaFoldDB" id="A0A1W6U663"/>
<organism evidence="6">
    <name type="scientific">Vibrio alginolyticus</name>
    <dbReference type="NCBI Taxonomy" id="663"/>
    <lineage>
        <taxon>Bacteria</taxon>
        <taxon>Pseudomonadati</taxon>
        <taxon>Pseudomonadota</taxon>
        <taxon>Gammaproteobacteria</taxon>
        <taxon>Vibrionales</taxon>
        <taxon>Vibrionaceae</taxon>
        <taxon>Vibrio</taxon>
    </lineage>
</organism>
<keyword evidence="3" id="KW-0804">Transcription</keyword>